<comment type="function">
    <text evidence="6">Involved in nucleolar processing of pre-18S ribosomal RNA. Has a role in the nuclear export of 40S pre-ribosomal subunit to the cytoplasm.</text>
</comment>
<gene>
    <name evidence="8" type="primary">Nop14</name>
</gene>
<keyword evidence="4" id="KW-0698">rRNA processing</keyword>
<feature type="region of interest" description="Disordered" evidence="7">
    <location>
        <begin position="1"/>
        <end position="70"/>
    </location>
</feature>
<evidence type="ECO:0000256" key="2">
    <source>
        <dbReference type="ARBA" id="ARBA00007466"/>
    </source>
</evidence>
<proteinExistence type="evidence at transcript level"/>
<dbReference type="PANTHER" id="PTHR23183:SF0">
    <property type="entry name" value="NUCLEOLAR PROTEIN 14"/>
    <property type="match status" value="1"/>
</dbReference>
<comment type="similarity">
    <text evidence="2">Belongs to the NOP14 family.</text>
</comment>
<protein>
    <submittedName>
        <fullName evidence="8">Nucleolar protein 14-like</fullName>
    </submittedName>
</protein>
<dbReference type="AlphaFoldDB" id="A0A6F9DLS7"/>
<evidence type="ECO:0000256" key="1">
    <source>
        <dbReference type="ARBA" id="ARBA00004604"/>
    </source>
</evidence>
<keyword evidence="5" id="KW-0539">Nucleus</keyword>
<evidence type="ECO:0000256" key="3">
    <source>
        <dbReference type="ARBA" id="ARBA00022517"/>
    </source>
</evidence>
<dbReference type="PANTHER" id="PTHR23183">
    <property type="entry name" value="NOP14"/>
    <property type="match status" value="1"/>
</dbReference>
<keyword evidence="3" id="KW-0690">Ribosome biogenesis</keyword>
<feature type="compositionally biased region" description="Acidic residues" evidence="7">
    <location>
        <begin position="339"/>
        <end position="412"/>
    </location>
</feature>
<dbReference type="Pfam" id="PF04147">
    <property type="entry name" value="Nop14"/>
    <property type="match status" value="1"/>
</dbReference>
<evidence type="ECO:0000256" key="4">
    <source>
        <dbReference type="ARBA" id="ARBA00022552"/>
    </source>
</evidence>
<feature type="region of interest" description="Disordered" evidence="7">
    <location>
        <begin position="168"/>
        <end position="192"/>
    </location>
</feature>
<feature type="region of interest" description="Disordered" evidence="7">
    <location>
        <begin position="775"/>
        <end position="802"/>
    </location>
</feature>
<evidence type="ECO:0000256" key="5">
    <source>
        <dbReference type="ARBA" id="ARBA00023242"/>
    </source>
</evidence>
<organism evidence="8">
    <name type="scientific">Phallusia mammillata</name>
    <dbReference type="NCBI Taxonomy" id="59560"/>
    <lineage>
        <taxon>Eukaryota</taxon>
        <taxon>Metazoa</taxon>
        <taxon>Chordata</taxon>
        <taxon>Tunicata</taxon>
        <taxon>Ascidiacea</taxon>
        <taxon>Phlebobranchia</taxon>
        <taxon>Ascidiidae</taxon>
        <taxon>Phallusia</taxon>
    </lineage>
</organism>
<feature type="region of interest" description="Disordered" evidence="7">
    <location>
        <begin position="270"/>
        <end position="425"/>
    </location>
</feature>
<dbReference type="GO" id="GO:0030692">
    <property type="term" value="C:Noc4p-Nop14p complex"/>
    <property type="evidence" value="ECO:0007669"/>
    <property type="project" value="TreeGrafter"/>
</dbReference>
<accession>A0A6F9DLS7</accession>
<comment type="subcellular location">
    <subcellularLocation>
        <location evidence="1">Nucleus</location>
        <location evidence="1">Nucleolus</location>
    </subcellularLocation>
</comment>
<sequence>MAKKKKGLADKVRQSKLNKKSSHTLDKVRNNPFEIKINKQKHNIIGRKTKHDRGLPGVSKSKANKKRKDTLLKEYKQRNKTNAIRDERFGNDDSQLSLEEKMLQRFSLERKKKHEKMAQFNLNEDEDLTHLGQSLSNIEKFDDYEGSDNEEESGTISGEYVTHAHFGGGIFSKKEDGDEVDQNDESRSRKDIIDEIIAKSKKAKYEKQATKEKSDELRDKLDDTWNDFEKLLRPSLRTNRDKETARESSWPDDYDMTVKQMLYERKVAPTEKVKTEEELKLEQEEARKAEEESRIRRMQADFVEGGPKTQHQSADALEEDYYVSEPLGEDIEPLSFGQNEDEDSNNDDENSENSDAENDQPAEEESELGDLGIEEDDDGEVSNEQEDDSDDYSDIDSGNEDDADITSLDTEEGSSKKSISPHKEESVNNTACSKFPVSYADFASRMSSFKSDGNQAASKFTSQLRKQFAPNLRKGNKARMVELFAYVWEHCCKVACNSPPNFSVISSLTKHLYELCAVNSEVCCQCIVERMKRSYQTCFRSNKSHVMWPSLDVLIQFKLIKSLFSTSDFCHPVVTPAFYFMCNLLNKSVLITFSDVSRGLFICTLIYEYVSFSKRLVPECINYLVTVLCLALPTKSHAGKRIPTIASTRFNQRNLELLKWNKDFSPVKNLEKADLSLLVTPTADSSTSDEIRNQLLSTALSLTSKFLLLYSELTSFDELVLPVKQVCEELIKVPCVKAQPLLLKSTENVAQLIASNASKPRKPISFGRNKPKPLRLIDPKIEDTGEPFQKRSRKTNPSKKERERLLHKCRREMKGAVREIRKDNRFIARQKQLEQDELDAERAARVKRLYGLLSNQEGEVRNIQHKKYKLEI</sequence>
<evidence type="ECO:0000256" key="6">
    <source>
        <dbReference type="ARBA" id="ARBA00024695"/>
    </source>
</evidence>
<evidence type="ECO:0000256" key="7">
    <source>
        <dbReference type="SAM" id="MobiDB-lite"/>
    </source>
</evidence>
<name>A0A6F9DLS7_9ASCI</name>
<reference evidence="8" key="1">
    <citation type="submission" date="2020-04" db="EMBL/GenBank/DDBJ databases">
        <authorList>
            <person name="Neveu A P."/>
        </authorList>
    </citation>
    <scope>NUCLEOTIDE SEQUENCE</scope>
    <source>
        <tissue evidence="8">Whole embryo</tissue>
    </source>
</reference>
<dbReference type="EMBL" id="LR788540">
    <property type="protein sequence ID" value="CAB3264402.1"/>
    <property type="molecule type" value="mRNA"/>
</dbReference>
<feature type="compositionally biased region" description="Basic residues" evidence="7">
    <location>
        <begin position="38"/>
        <end position="51"/>
    </location>
</feature>
<dbReference type="GO" id="GO:0030490">
    <property type="term" value="P:maturation of SSU-rRNA"/>
    <property type="evidence" value="ECO:0007669"/>
    <property type="project" value="TreeGrafter"/>
</dbReference>
<feature type="compositionally biased region" description="Basic and acidic residues" evidence="7">
    <location>
        <begin position="270"/>
        <end position="299"/>
    </location>
</feature>
<feature type="compositionally biased region" description="Acidic residues" evidence="7">
    <location>
        <begin position="316"/>
        <end position="332"/>
    </location>
</feature>
<evidence type="ECO:0000313" key="8">
    <source>
        <dbReference type="EMBL" id="CAB3264402.1"/>
    </source>
</evidence>
<dbReference type="GO" id="GO:0032040">
    <property type="term" value="C:small-subunit processome"/>
    <property type="evidence" value="ECO:0007669"/>
    <property type="project" value="InterPro"/>
</dbReference>
<dbReference type="InterPro" id="IPR007276">
    <property type="entry name" value="Nop14"/>
</dbReference>